<dbReference type="NCBIfam" id="NF009154">
    <property type="entry name" value="PRK12497.3-3"/>
    <property type="match status" value="1"/>
</dbReference>
<dbReference type="CDD" id="cd20736">
    <property type="entry name" value="PoNe_Nuclease"/>
    <property type="match status" value="1"/>
</dbReference>
<proteinExistence type="inferred from homology"/>
<comment type="caution">
    <text evidence="3">The sequence shown here is derived from an EMBL/GenBank/DDBJ whole genome shotgun (WGS) entry which is preliminary data.</text>
</comment>
<dbReference type="RefSeq" id="WP_108994288.1">
    <property type="nucleotide sequence ID" value="NZ_BDQX01000243.1"/>
</dbReference>
<protein>
    <recommendedName>
        <fullName evidence="2">UPF0102 protein PAT3040_04233</fullName>
    </recommendedName>
</protein>
<dbReference type="EMBL" id="BDQX01000243">
    <property type="protein sequence ID" value="GBG09577.1"/>
    <property type="molecule type" value="Genomic_DNA"/>
</dbReference>
<organism evidence="3 4">
    <name type="scientific">Paenibacillus agaridevorans</name>
    <dbReference type="NCBI Taxonomy" id="171404"/>
    <lineage>
        <taxon>Bacteria</taxon>
        <taxon>Bacillati</taxon>
        <taxon>Bacillota</taxon>
        <taxon>Bacilli</taxon>
        <taxon>Bacillales</taxon>
        <taxon>Paenibacillaceae</taxon>
        <taxon>Paenibacillus</taxon>
    </lineage>
</organism>
<dbReference type="SUPFAM" id="SSF52980">
    <property type="entry name" value="Restriction endonuclease-like"/>
    <property type="match status" value="1"/>
</dbReference>
<dbReference type="NCBIfam" id="TIGR00252">
    <property type="entry name" value="YraN family protein"/>
    <property type="match status" value="1"/>
</dbReference>
<accession>A0A2R5ESP0</accession>
<dbReference type="InterPro" id="IPR003509">
    <property type="entry name" value="UPF0102_YraN-like"/>
</dbReference>
<dbReference type="PANTHER" id="PTHR34039:SF1">
    <property type="entry name" value="UPF0102 PROTEIN YRAN"/>
    <property type="match status" value="1"/>
</dbReference>
<dbReference type="GO" id="GO:0003676">
    <property type="term" value="F:nucleic acid binding"/>
    <property type="evidence" value="ECO:0007669"/>
    <property type="project" value="InterPro"/>
</dbReference>
<dbReference type="InterPro" id="IPR011335">
    <property type="entry name" value="Restrct_endonuc-II-like"/>
</dbReference>
<evidence type="ECO:0000313" key="3">
    <source>
        <dbReference type="EMBL" id="GBG09577.1"/>
    </source>
</evidence>
<keyword evidence="4" id="KW-1185">Reference proteome</keyword>
<dbReference type="NCBIfam" id="NF009150">
    <property type="entry name" value="PRK12497.1-3"/>
    <property type="match status" value="1"/>
</dbReference>
<sequence length="123" mass="14177">MTTERLRVGKLGEEEAERRLRLSGCEILARNWRCRSGEIDIVAKNGDCIVFVEVRSRSKASGSRFGTAAESVDYRKQAKVRLVAQMYLRQNRMLEARTRFDVISVTLGAHYVVDDYRHYESAF</sequence>
<evidence type="ECO:0000313" key="4">
    <source>
        <dbReference type="Proteomes" id="UP000245202"/>
    </source>
</evidence>
<dbReference type="HAMAP" id="MF_00048">
    <property type="entry name" value="UPF0102"/>
    <property type="match status" value="1"/>
</dbReference>
<dbReference type="PANTHER" id="PTHR34039">
    <property type="entry name" value="UPF0102 PROTEIN YRAN"/>
    <property type="match status" value="1"/>
</dbReference>
<dbReference type="Gene3D" id="3.40.1350.10">
    <property type="match status" value="1"/>
</dbReference>
<evidence type="ECO:0000256" key="2">
    <source>
        <dbReference type="HAMAP-Rule" id="MF_00048"/>
    </source>
</evidence>
<name>A0A2R5ESP0_9BACL</name>
<dbReference type="Proteomes" id="UP000245202">
    <property type="component" value="Unassembled WGS sequence"/>
</dbReference>
<comment type="similarity">
    <text evidence="1 2">Belongs to the UPF0102 family.</text>
</comment>
<dbReference type="Pfam" id="PF02021">
    <property type="entry name" value="UPF0102"/>
    <property type="match status" value="1"/>
</dbReference>
<reference evidence="3 4" key="1">
    <citation type="submission" date="2017-08" db="EMBL/GenBank/DDBJ databases">
        <title>Substantial Increase in Enzyme Production by Combined Drug-Resistance Mutations in Paenibacillus agaridevorans.</title>
        <authorList>
            <person name="Tanaka Y."/>
            <person name="Funane K."/>
            <person name="Hosaka T."/>
            <person name="Shiwa Y."/>
            <person name="Fujita N."/>
            <person name="Miyazaki T."/>
            <person name="Yoshikawa H."/>
            <person name="Murakami K."/>
            <person name="Kasahara K."/>
            <person name="Inaoka T."/>
            <person name="Hiraga Y."/>
            <person name="Ochi K."/>
        </authorList>
    </citation>
    <scope>NUCLEOTIDE SEQUENCE [LARGE SCALE GENOMIC DNA]</scope>
    <source>
        <strain evidence="3 4">T-3040</strain>
    </source>
</reference>
<dbReference type="AlphaFoldDB" id="A0A2R5ESP0"/>
<gene>
    <name evidence="3" type="ORF">PAT3040_04233</name>
</gene>
<dbReference type="InterPro" id="IPR011856">
    <property type="entry name" value="tRNA_endonuc-like_dom_sf"/>
</dbReference>
<evidence type="ECO:0000256" key="1">
    <source>
        <dbReference type="ARBA" id="ARBA00006738"/>
    </source>
</evidence>